<keyword evidence="4" id="KW-0133">Cell shape</keyword>
<feature type="active site" description="Acyl-ester intermediate" evidence="7">
    <location>
        <position position="106"/>
    </location>
</feature>
<gene>
    <name evidence="12" type="ORF">KC685_03395</name>
</gene>
<evidence type="ECO:0000313" key="12">
    <source>
        <dbReference type="EMBL" id="MCA9376937.1"/>
    </source>
</evidence>
<evidence type="ECO:0000256" key="4">
    <source>
        <dbReference type="ARBA" id="ARBA00022960"/>
    </source>
</evidence>
<evidence type="ECO:0000256" key="9">
    <source>
        <dbReference type="RuleBase" id="RU004016"/>
    </source>
</evidence>
<evidence type="ECO:0000256" key="8">
    <source>
        <dbReference type="PIRSR" id="PIRSR618044-2"/>
    </source>
</evidence>
<name>A0A955KWR3_9BACT</name>
<dbReference type="Proteomes" id="UP000741282">
    <property type="component" value="Unassembled WGS sequence"/>
</dbReference>
<protein>
    <submittedName>
        <fullName evidence="12">D-alanyl-D-alanine carboxypeptidase</fullName>
    </submittedName>
</protein>
<feature type="transmembrane region" description="Helical" evidence="10">
    <location>
        <begin position="6"/>
        <end position="29"/>
    </location>
</feature>
<dbReference type="EMBL" id="JAGQLN010000011">
    <property type="protein sequence ID" value="MCA9376937.1"/>
    <property type="molecule type" value="Genomic_DNA"/>
</dbReference>
<keyword evidence="2" id="KW-0732">Signal</keyword>
<dbReference type="GO" id="GO:0006508">
    <property type="term" value="P:proteolysis"/>
    <property type="evidence" value="ECO:0007669"/>
    <property type="project" value="InterPro"/>
</dbReference>
<reference evidence="12" key="2">
    <citation type="journal article" date="2021" name="Microbiome">
        <title>Successional dynamics and alternative stable states in a saline activated sludge microbial community over 9 years.</title>
        <authorList>
            <person name="Wang Y."/>
            <person name="Ye J."/>
            <person name="Ju F."/>
            <person name="Liu L."/>
            <person name="Boyd J.A."/>
            <person name="Deng Y."/>
            <person name="Parks D.H."/>
            <person name="Jiang X."/>
            <person name="Yin X."/>
            <person name="Woodcroft B.J."/>
            <person name="Tyson G.W."/>
            <person name="Hugenholtz P."/>
            <person name="Polz M.F."/>
            <person name="Zhang T."/>
        </authorList>
    </citation>
    <scope>NUCLEOTIDE SEQUENCE</scope>
    <source>
        <strain evidence="12">HKST-UBA17</strain>
    </source>
</reference>
<feature type="domain" description="Peptidase S11 D-alanyl-D-alanine carboxypeptidase A N-terminal" evidence="11">
    <location>
        <begin position="71"/>
        <end position="301"/>
    </location>
</feature>
<dbReference type="PANTHER" id="PTHR21581">
    <property type="entry name" value="D-ALANYL-D-ALANINE CARBOXYPEPTIDASE"/>
    <property type="match status" value="1"/>
</dbReference>
<feature type="active site" evidence="7">
    <location>
        <position position="161"/>
    </location>
</feature>
<keyword evidence="12" id="KW-0121">Carboxypeptidase</keyword>
<feature type="binding site" evidence="8">
    <location>
        <position position="270"/>
    </location>
    <ligand>
        <name>substrate</name>
    </ligand>
</feature>
<evidence type="ECO:0000256" key="10">
    <source>
        <dbReference type="SAM" id="Phobius"/>
    </source>
</evidence>
<dbReference type="AlphaFoldDB" id="A0A955KWR3"/>
<keyword evidence="6" id="KW-0961">Cell wall biogenesis/degradation</keyword>
<keyword evidence="12" id="KW-0645">Protease</keyword>
<keyword evidence="10" id="KW-0812">Transmembrane</keyword>
<dbReference type="GO" id="GO:0009002">
    <property type="term" value="F:serine-type D-Ala-D-Ala carboxypeptidase activity"/>
    <property type="evidence" value="ECO:0007669"/>
    <property type="project" value="InterPro"/>
</dbReference>
<evidence type="ECO:0000256" key="3">
    <source>
        <dbReference type="ARBA" id="ARBA00022801"/>
    </source>
</evidence>
<comment type="caution">
    <text evidence="12">The sequence shown here is derived from an EMBL/GenBank/DDBJ whole genome shotgun (WGS) entry which is preliminary data.</text>
</comment>
<accession>A0A955KWR3</accession>
<keyword evidence="5" id="KW-0573">Peptidoglycan synthesis</keyword>
<dbReference type="GO" id="GO:0008360">
    <property type="term" value="P:regulation of cell shape"/>
    <property type="evidence" value="ECO:0007669"/>
    <property type="project" value="UniProtKB-KW"/>
</dbReference>
<dbReference type="Pfam" id="PF00768">
    <property type="entry name" value="Peptidase_S11"/>
    <property type="match status" value="1"/>
</dbReference>
<dbReference type="InterPro" id="IPR018044">
    <property type="entry name" value="Peptidase_S11"/>
</dbReference>
<dbReference type="GO" id="GO:0071555">
    <property type="term" value="P:cell wall organization"/>
    <property type="evidence" value="ECO:0007669"/>
    <property type="project" value="UniProtKB-KW"/>
</dbReference>
<dbReference type="PANTHER" id="PTHR21581:SF6">
    <property type="entry name" value="TRAFFICKING PROTEIN PARTICLE COMPLEX SUBUNIT 12"/>
    <property type="match status" value="1"/>
</dbReference>
<evidence type="ECO:0000256" key="5">
    <source>
        <dbReference type="ARBA" id="ARBA00022984"/>
    </source>
</evidence>
<feature type="active site" description="Proton acceptor" evidence="7">
    <location>
        <position position="109"/>
    </location>
</feature>
<dbReference type="SUPFAM" id="SSF56601">
    <property type="entry name" value="beta-lactamase/transpeptidase-like"/>
    <property type="match status" value="1"/>
</dbReference>
<reference evidence="12" key="1">
    <citation type="submission" date="2020-04" db="EMBL/GenBank/DDBJ databases">
        <authorList>
            <person name="Zhang T."/>
        </authorList>
    </citation>
    <scope>NUCLEOTIDE SEQUENCE</scope>
    <source>
        <strain evidence="12">HKST-UBA17</strain>
    </source>
</reference>
<proteinExistence type="inferred from homology"/>
<evidence type="ECO:0000256" key="7">
    <source>
        <dbReference type="PIRSR" id="PIRSR618044-1"/>
    </source>
</evidence>
<keyword evidence="10" id="KW-0472">Membrane</keyword>
<evidence type="ECO:0000256" key="6">
    <source>
        <dbReference type="ARBA" id="ARBA00023316"/>
    </source>
</evidence>
<dbReference type="PRINTS" id="PR00725">
    <property type="entry name" value="DADACBPTASE1"/>
</dbReference>
<evidence type="ECO:0000256" key="1">
    <source>
        <dbReference type="ARBA" id="ARBA00007164"/>
    </source>
</evidence>
<dbReference type="GO" id="GO:0009252">
    <property type="term" value="P:peptidoglycan biosynthetic process"/>
    <property type="evidence" value="ECO:0007669"/>
    <property type="project" value="UniProtKB-KW"/>
</dbReference>
<organism evidence="12 13">
    <name type="scientific">Candidatus Dojkabacteria bacterium</name>
    <dbReference type="NCBI Taxonomy" id="2099670"/>
    <lineage>
        <taxon>Bacteria</taxon>
        <taxon>Candidatus Dojkabacteria</taxon>
    </lineage>
</organism>
<dbReference type="Gene3D" id="3.40.710.10">
    <property type="entry name" value="DD-peptidase/beta-lactamase superfamily"/>
    <property type="match status" value="1"/>
</dbReference>
<comment type="similarity">
    <text evidence="1 9">Belongs to the peptidase S11 family.</text>
</comment>
<evidence type="ECO:0000313" key="13">
    <source>
        <dbReference type="Proteomes" id="UP000741282"/>
    </source>
</evidence>
<evidence type="ECO:0000256" key="2">
    <source>
        <dbReference type="ARBA" id="ARBA00022729"/>
    </source>
</evidence>
<sequence length="320" mass="35804">MVYKILTNSLTVSICLMVVLVVGFVISAFDLRDHYPLIMTSTETPGKSERSPDLSNVVDPEIYLMEEQVEQIKEDQIDAFSYVAFNPVTQQRFVSHNPDEKVPIASLTKLLTAKIALDTWELDDRLVVGGGEFDGLEWTLGLEEGDVMTFEDVLKAMLVSSYNDAAVMVATNYPDGYGSFIDEMNDRANKLGMLGSNFTNPTGLHDDQHYSTANDLVKLVKYILVDRRILEYTNSYTDEVEIERNGEILKVGLLSTNQLLGTDPYIKGLKTGYTKESGPSFIGYYDAGEQNQLVTIVLNADEDRFKTTANLVDLLRASFR</sequence>
<keyword evidence="3" id="KW-0378">Hydrolase</keyword>
<evidence type="ECO:0000259" key="11">
    <source>
        <dbReference type="Pfam" id="PF00768"/>
    </source>
</evidence>
<keyword evidence="10" id="KW-1133">Transmembrane helix</keyword>
<dbReference type="InterPro" id="IPR012338">
    <property type="entry name" value="Beta-lactam/transpept-like"/>
</dbReference>
<dbReference type="InterPro" id="IPR001967">
    <property type="entry name" value="Peptidase_S11_N"/>
</dbReference>